<accession>A0A0W0R6H2</accession>
<evidence type="ECO:0000313" key="10">
    <source>
        <dbReference type="EMBL" id="KTC66659.1"/>
    </source>
</evidence>
<evidence type="ECO:0000256" key="3">
    <source>
        <dbReference type="ARBA" id="ARBA00022741"/>
    </source>
</evidence>
<dbReference type="Proteomes" id="UP000054859">
    <property type="component" value="Unassembled WGS sequence"/>
</dbReference>
<dbReference type="AlphaFoldDB" id="A0A0W0R6H2"/>
<keyword evidence="4" id="KW-0067">ATP-binding</keyword>
<evidence type="ECO:0000313" key="11">
    <source>
        <dbReference type="EMBL" id="VEH85834.1"/>
    </source>
</evidence>
<keyword evidence="5 7" id="KW-1133">Transmembrane helix</keyword>
<evidence type="ECO:0000256" key="4">
    <source>
        <dbReference type="ARBA" id="ARBA00022840"/>
    </source>
</evidence>
<evidence type="ECO:0000256" key="2">
    <source>
        <dbReference type="ARBA" id="ARBA00022692"/>
    </source>
</evidence>
<feature type="transmembrane region" description="Helical" evidence="7">
    <location>
        <begin position="249"/>
        <end position="270"/>
    </location>
</feature>
<comment type="subcellular location">
    <subcellularLocation>
        <location evidence="1">Cell membrane</location>
        <topology evidence="1">Multi-pass membrane protein</topology>
    </subcellularLocation>
</comment>
<dbReference type="EMBL" id="LNKA01000001">
    <property type="protein sequence ID" value="KTC66659.1"/>
    <property type="molecule type" value="Genomic_DNA"/>
</dbReference>
<evidence type="ECO:0000313" key="13">
    <source>
        <dbReference type="Proteomes" id="UP000281170"/>
    </source>
</evidence>
<dbReference type="Gene3D" id="3.40.50.300">
    <property type="entry name" value="P-loop containing nucleotide triphosphate hydrolases"/>
    <property type="match status" value="1"/>
</dbReference>
<sequence>MTIPFINLIKTVWQNGKPWHRSIVGYYVAYIVAQSFLSLSPYAFGRTIDLLQHFSHDKLHQILFWLIFGVMLHPLFWLFHGPARVVERNVALKIQQTFLHTLYQKLTQLPLKWHQNHHSGDIITRINRACTALKKFAEDQFIYIQTLVRFLISIGFLFWISIPIGCLSLLTCVLATIAVVFYDRKLVVLYERENEAENHIGAGLFDYISNMTTVLTLRLGKLTSFNLVKRLAAIWPFYKPEVILNEVKWFVMNIIITVVQAIILLGYILIQIENMNTILIGTVVMIFRYQWDLSDVFYTLSQHYSELVQMNTNVRSAEPLLEDIKKYAHAIPGERVAERWKILTLSNLSYAHPDAHESSAIQDITLTIARGEKIALIGASGAGKSTLLNLLSGLYTPDTATLSIDSARFQSLEPLHAITTLIPQEPEIFENTILFNITMGLEATPEDIKKVTTLSGFAPVLETLKQGLATDIREKGLNLSVGQKQRLALARGLFAARFSSFILMDEPTSSVDLPTEKAILSSVIDEYPHATLMVSLHRLHLLPKFSRIIMLKHGKIVADGSTEQLLSIDGPVKKLWEKYQGRE</sequence>
<dbReference type="Pfam" id="PF00005">
    <property type="entry name" value="ABC_tran"/>
    <property type="match status" value="1"/>
</dbReference>
<dbReference type="STRING" id="45056.Lade_1317"/>
<feature type="domain" description="ABC transmembrane type-1" evidence="9">
    <location>
        <begin position="28"/>
        <end position="309"/>
    </location>
</feature>
<dbReference type="PANTHER" id="PTHR43394:SF1">
    <property type="entry name" value="ATP-BINDING CASSETTE SUB-FAMILY B MEMBER 10, MITOCHONDRIAL"/>
    <property type="match status" value="1"/>
</dbReference>
<evidence type="ECO:0000259" key="8">
    <source>
        <dbReference type="PROSITE" id="PS50893"/>
    </source>
</evidence>
<feature type="transmembrane region" description="Helical" evidence="7">
    <location>
        <begin position="23"/>
        <end position="42"/>
    </location>
</feature>
<gene>
    <name evidence="10" type="primary">mdlB</name>
    <name evidence="10" type="ORF">Lade_1317</name>
    <name evidence="11" type="ORF">NCTC12735_01473</name>
</gene>
<dbReference type="InterPro" id="IPR003593">
    <property type="entry name" value="AAA+_ATPase"/>
</dbReference>
<keyword evidence="11" id="KW-0378">Hydrolase</keyword>
<dbReference type="InterPro" id="IPR039421">
    <property type="entry name" value="Type_1_exporter"/>
</dbReference>
<dbReference type="InterPro" id="IPR027417">
    <property type="entry name" value="P-loop_NTPase"/>
</dbReference>
<dbReference type="EC" id="3.6.3.-" evidence="11"/>
<dbReference type="Proteomes" id="UP000281170">
    <property type="component" value="Plasmid 24"/>
</dbReference>
<dbReference type="PROSITE" id="PS50893">
    <property type="entry name" value="ABC_TRANSPORTER_2"/>
    <property type="match status" value="1"/>
</dbReference>
<feature type="transmembrane region" description="Helical" evidence="7">
    <location>
        <begin position="156"/>
        <end position="182"/>
    </location>
</feature>
<dbReference type="InterPro" id="IPR036640">
    <property type="entry name" value="ABC1_TM_sf"/>
</dbReference>
<dbReference type="GO" id="GO:0005886">
    <property type="term" value="C:plasma membrane"/>
    <property type="evidence" value="ECO:0007669"/>
    <property type="project" value="UniProtKB-SubCell"/>
</dbReference>
<feature type="domain" description="ABC transporter" evidence="8">
    <location>
        <begin position="343"/>
        <end position="578"/>
    </location>
</feature>
<keyword evidence="12" id="KW-1185">Reference proteome</keyword>
<dbReference type="InterPro" id="IPR017871">
    <property type="entry name" value="ABC_transporter-like_CS"/>
</dbReference>
<dbReference type="InterPro" id="IPR011527">
    <property type="entry name" value="ABC1_TM_dom"/>
</dbReference>
<dbReference type="PROSITE" id="PS50929">
    <property type="entry name" value="ABC_TM1F"/>
    <property type="match status" value="1"/>
</dbReference>
<dbReference type="RefSeq" id="WP_058462315.1">
    <property type="nucleotide sequence ID" value="NZ_CAAAHS010000010.1"/>
</dbReference>
<dbReference type="SMART" id="SM00382">
    <property type="entry name" value="AAA"/>
    <property type="match status" value="1"/>
</dbReference>
<dbReference type="GO" id="GO:0005524">
    <property type="term" value="F:ATP binding"/>
    <property type="evidence" value="ECO:0007669"/>
    <property type="project" value="UniProtKB-KW"/>
</dbReference>
<dbReference type="PROSITE" id="PS00211">
    <property type="entry name" value="ABC_TRANSPORTER_1"/>
    <property type="match status" value="1"/>
</dbReference>
<evidence type="ECO:0000256" key="5">
    <source>
        <dbReference type="ARBA" id="ARBA00022989"/>
    </source>
</evidence>
<dbReference type="Pfam" id="PF00664">
    <property type="entry name" value="ABC_membrane"/>
    <property type="match status" value="1"/>
</dbReference>
<feature type="transmembrane region" description="Helical" evidence="7">
    <location>
        <begin position="62"/>
        <end position="79"/>
    </location>
</feature>
<dbReference type="SUPFAM" id="SSF52540">
    <property type="entry name" value="P-loop containing nucleoside triphosphate hydrolases"/>
    <property type="match status" value="1"/>
</dbReference>
<keyword evidence="2 7" id="KW-0812">Transmembrane</keyword>
<dbReference type="Gene3D" id="1.20.1560.10">
    <property type="entry name" value="ABC transporter type 1, transmembrane domain"/>
    <property type="match status" value="1"/>
</dbReference>
<proteinExistence type="predicted"/>
<organism evidence="10 12">
    <name type="scientific">Legionella adelaidensis</name>
    <dbReference type="NCBI Taxonomy" id="45056"/>
    <lineage>
        <taxon>Bacteria</taxon>
        <taxon>Pseudomonadati</taxon>
        <taxon>Pseudomonadota</taxon>
        <taxon>Gammaproteobacteria</taxon>
        <taxon>Legionellales</taxon>
        <taxon>Legionellaceae</taxon>
        <taxon>Legionella</taxon>
    </lineage>
</organism>
<geneLocation type="plasmid" evidence="11 13">
    <name>24</name>
</geneLocation>
<name>A0A0W0R6H2_9GAMM</name>
<reference evidence="10 12" key="1">
    <citation type="submission" date="2015-11" db="EMBL/GenBank/DDBJ databases">
        <title>Identification of large and diverse effector repertoires of 38 Legionella species.</title>
        <authorList>
            <person name="Burstein D."/>
            <person name="Amaro F."/>
            <person name="Zusman T."/>
            <person name="Lifshitz Z."/>
            <person name="Cohen O."/>
            <person name="Gilbert J.A."/>
            <person name="Pupko T."/>
            <person name="Shuman H.A."/>
            <person name="Segal G."/>
        </authorList>
    </citation>
    <scope>NUCLEOTIDE SEQUENCE [LARGE SCALE GENOMIC DNA]</scope>
    <source>
        <strain evidence="10 12">1762-AUS-E</strain>
    </source>
</reference>
<dbReference type="KEGG" id="ladl:NCTC12735_01473"/>
<keyword evidence="3" id="KW-0547">Nucleotide-binding</keyword>
<evidence type="ECO:0000256" key="7">
    <source>
        <dbReference type="SAM" id="Phobius"/>
    </source>
</evidence>
<dbReference type="PANTHER" id="PTHR43394">
    <property type="entry name" value="ATP-DEPENDENT PERMEASE MDL1, MITOCHONDRIAL"/>
    <property type="match status" value="1"/>
</dbReference>
<dbReference type="InterPro" id="IPR003439">
    <property type="entry name" value="ABC_transporter-like_ATP-bd"/>
</dbReference>
<dbReference type="PATRIC" id="fig|45056.6.peg.1361"/>
<dbReference type="EMBL" id="LR134433">
    <property type="protein sequence ID" value="VEH85834.1"/>
    <property type="molecule type" value="Genomic_DNA"/>
</dbReference>
<evidence type="ECO:0000256" key="6">
    <source>
        <dbReference type="ARBA" id="ARBA00023136"/>
    </source>
</evidence>
<evidence type="ECO:0000256" key="1">
    <source>
        <dbReference type="ARBA" id="ARBA00004651"/>
    </source>
</evidence>
<protein>
    <submittedName>
        <fullName evidence="10">Multidrug ABC transporter ATPase/permease</fullName>
        <ecNumber evidence="11">3.6.3.-</ecNumber>
    </submittedName>
</protein>
<keyword evidence="11" id="KW-0614">Plasmid</keyword>
<dbReference type="SUPFAM" id="SSF90123">
    <property type="entry name" value="ABC transporter transmembrane region"/>
    <property type="match status" value="1"/>
</dbReference>
<dbReference type="GO" id="GO:0016887">
    <property type="term" value="F:ATP hydrolysis activity"/>
    <property type="evidence" value="ECO:0007669"/>
    <property type="project" value="InterPro"/>
</dbReference>
<dbReference type="OrthoDB" id="9806127at2"/>
<evidence type="ECO:0000259" key="9">
    <source>
        <dbReference type="PROSITE" id="PS50929"/>
    </source>
</evidence>
<keyword evidence="6 7" id="KW-0472">Membrane</keyword>
<evidence type="ECO:0000313" key="12">
    <source>
        <dbReference type="Proteomes" id="UP000054859"/>
    </source>
</evidence>
<dbReference type="GO" id="GO:0015421">
    <property type="term" value="F:ABC-type oligopeptide transporter activity"/>
    <property type="evidence" value="ECO:0007669"/>
    <property type="project" value="TreeGrafter"/>
</dbReference>
<reference evidence="11 13" key="2">
    <citation type="submission" date="2018-12" db="EMBL/GenBank/DDBJ databases">
        <authorList>
            <consortium name="Pathogen Informatics"/>
        </authorList>
    </citation>
    <scope>NUCLEOTIDE SEQUENCE [LARGE SCALE GENOMIC DNA]</scope>
    <source>
        <strain evidence="11 13">NCTC12735</strain>
        <plasmid evidence="13">24</plasmid>
    </source>
</reference>